<dbReference type="PROSITE" id="PS51257">
    <property type="entry name" value="PROKAR_LIPOPROTEIN"/>
    <property type="match status" value="1"/>
</dbReference>
<dbReference type="Proteomes" id="UP000029067">
    <property type="component" value="Unassembled WGS sequence"/>
</dbReference>
<dbReference type="STRING" id="1688.BCUN_1896"/>
<keyword evidence="2" id="KW-1185">Reference proteome</keyword>
<organism evidence="1 2">
    <name type="scientific">Bifidobacterium cuniculi</name>
    <dbReference type="NCBI Taxonomy" id="1688"/>
    <lineage>
        <taxon>Bacteria</taxon>
        <taxon>Bacillati</taxon>
        <taxon>Actinomycetota</taxon>
        <taxon>Actinomycetes</taxon>
        <taxon>Bifidobacteriales</taxon>
        <taxon>Bifidobacteriaceae</taxon>
        <taxon>Bifidobacterium</taxon>
    </lineage>
</organism>
<accession>A0A087APN3</accession>
<dbReference type="EMBL" id="JGYV01000018">
    <property type="protein sequence ID" value="KFI60733.1"/>
    <property type="molecule type" value="Genomic_DNA"/>
</dbReference>
<dbReference type="Gene3D" id="2.130.10.10">
    <property type="entry name" value="YVTN repeat-like/Quinoprotein amine dehydrogenase"/>
    <property type="match status" value="1"/>
</dbReference>
<name>A0A087APN3_9BIFI</name>
<sequence>MGSKHDDRFRRARVVSTVCAVVACLLSGVGARLVTWWHDYKVPSMAGQVVARVSEDSLASDDVAQWYGRWMGKLREIGVAPQYQLSSVQVRDVRRLADVGDDSRHVYVQLDATVHARFPWWERITELHGCQVYDTGSGIDESCVFKLEPQEGGYRIVRVMEPIAYQRAADPEQFEKSEPDPTAPVLDGENGYRITSETLEVTYDGGTTWRKVPDGVTRIVGDVNANTELWLDPASYVITPDFTAFVGYDDAGHQVQLVYSWDAGSTWLTSTLGKGMRAASYVSVAGDRIGVAYGYDAALGSVGYAMVASSLADLRADGAALAWQDVPMYMQYPSNLTMMGWTDDATVFVGQAGSLHVSSDGGATWRKAVLPKEPGLADRLGFDPFDVPVRVWVQDGTTYLAIGQGDDADYAPDGTIVEALFSYDAASDAFAFVREQAAPVAVSAG</sequence>
<dbReference type="InterPro" id="IPR015943">
    <property type="entry name" value="WD40/YVTN_repeat-like_dom_sf"/>
</dbReference>
<protein>
    <submittedName>
        <fullName evidence="1">Oxidoreductase</fullName>
    </submittedName>
</protein>
<comment type="caution">
    <text evidence="1">The sequence shown here is derived from an EMBL/GenBank/DDBJ whole genome shotgun (WGS) entry which is preliminary data.</text>
</comment>
<evidence type="ECO:0000313" key="1">
    <source>
        <dbReference type="EMBL" id="KFI60733.1"/>
    </source>
</evidence>
<dbReference type="InterPro" id="IPR036278">
    <property type="entry name" value="Sialidase_sf"/>
</dbReference>
<reference evidence="1 2" key="1">
    <citation type="submission" date="2014-03" db="EMBL/GenBank/DDBJ databases">
        <title>Genomics of Bifidobacteria.</title>
        <authorList>
            <person name="Ventura M."/>
            <person name="Milani C."/>
            <person name="Lugli G.A."/>
        </authorList>
    </citation>
    <scope>NUCLEOTIDE SEQUENCE [LARGE SCALE GENOMIC DNA]</scope>
    <source>
        <strain evidence="1 2">LMG 10738</strain>
    </source>
</reference>
<gene>
    <name evidence="1" type="ORF">BCUN_1896</name>
</gene>
<dbReference type="AlphaFoldDB" id="A0A087APN3"/>
<dbReference type="eggNOG" id="COG4447">
    <property type="taxonomic scope" value="Bacteria"/>
</dbReference>
<dbReference type="SUPFAM" id="SSF50939">
    <property type="entry name" value="Sialidases"/>
    <property type="match status" value="1"/>
</dbReference>
<evidence type="ECO:0000313" key="2">
    <source>
        <dbReference type="Proteomes" id="UP000029067"/>
    </source>
</evidence>
<proteinExistence type="predicted"/>